<evidence type="ECO:0000313" key="1">
    <source>
        <dbReference type="EMBL" id="MDG3006305.1"/>
    </source>
</evidence>
<proteinExistence type="predicted"/>
<dbReference type="Proteomes" id="UP001216907">
    <property type="component" value="Unassembled WGS sequence"/>
</dbReference>
<name>A0ABT6FFF1_9BACT</name>
<dbReference type="RefSeq" id="WP_277862605.1">
    <property type="nucleotide sequence ID" value="NZ_JARRAG010000002.1"/>
</dbReference>
<protein>
    <submittedName>
        <fullName evidence="1">Uncharacterized protein</fullName>
    </submittedName>
</protein>
<evidence type="ECO:0000313" key="2">
    <source>
        <dbReference type="Proteomes" id="UP001216907"/>
    </source>
</evidence>
<accession>A0ABT6FFF1</accession>
<dbReference type="EMBL" id="JARRAG010000002">
    <property type="protein sequence ID" value="MDG3006305.1"/>
    <property type="molecule type" value="Genomic_DNA"/>
</dbReference>
<sequence>MPEHAIRLRAGWEARDPDDASAPPRRVNLPIEWTDLFRLSDVPSVRLELVRRFGRPIGLDPAGPGSRGRLVIEAGEGIRAIRVNGEIVAFRSDARGRLVVDLPPLQTRNAVAIEVDLAAARLQPGAWGEVAIVFGDVEAEAADPA</sequence>
<gene>
    <name evidence="1" type="ORF">PZE19_21250</name>
</gene>
<comment type="caution">
    <text evidence="1">The sequence shown here is derived from an EMBL/GenBank/DDBJ whole genome shotgun (WGS) entry which is preliminary data.</text>
</comment>
<keyword evidence="2" id="KW-1185">Reference proteome</keyword>
<reference evidence="1 2" key="1">
    <citation type="submission" date="2023-03" db="EMBL/GenBank/DDBJ databases">
        <title>Paludisphaera mucosa sp. nov. a novel planctomycete from northern fen.</title>
        <authorList>
            <person name="Ivanova A."/>
        </authorList>
    </citation>
    <scope>NUCLEOTIDE SEQUENCE [LARGE SCALE GENOMIC DNA]</scope>
    <source>
        <strain evidence="1 2">Pla2</strain>
    </source>
</reference>
<organism evidence="1 2">
    <name type="scientific">Paludisphaera mucosa</name>
    <dbReference type="NCBI Taxonomy" id="3030827"/>
    <lineage>
        <taxon>Bacteria</taxon>
        <taxon>Pseudomonadati</taxon>
        <taxon>Planctomycetota</taxon>
        <taxon>Planctomycetia</taxon>
        <taxon>Isosphaerales</taxon>
        <taxon>Isosphaeraceae</taxon>
        <taxon>Paludisphaera</taxon>
    </lineage>
</organism>